<protein>
    <recommendedName>
        <fullName evidence="6">Xylanolytic transcriptional activator regulatory domain-containing protein</fullName>
    </recommendedName>
</protein>
<evidence type="ECO:0000313" key="8">
    <source>
        <dbReference type="Proteomes" id="UP000449547"/>
    </source>
</evidence>
<dbReference type="GeneID" id="54784027"/>
<keyword evidence="4" id="KW-0539">Nucleus</keyword>
<dbReference type="InterPro" id="IPR007219">
    <property type="entry name" value="XnlR_reg_dom"/>
</dbReference>
<dbReference type="GO" id="GO:0005634">
    <property type="term" value="C:nucleus"/>
    <property type="evidence" value="ECO:0007669"/>
    <property type="project" value="TreeGrafter"/>
</dbReference>
<reference evidence="7 8" key="1">
    <citation type="submission" date="2019-07" db="EMBL/GenBank/DDBJ databases">
        <title>Genome assembly of two rare yeast pathogens: Diutina rugosa and Trichomonascus ciferrii.</title>
        <authorList>
            <person name="Mixao V."/>
            <person name="Saus E."/>
            <person name="Hansen A."/>
            <person name="Lass-Flor C."/>
            <person name="Gabaldon T."/>
        </authorList>
    </citation>
    <scope>NUCLEOTIDE SEQUENCE [LARGE SCALE GENOMIC DNA]</scope>
    <source>
        <strain evidence="7 8">CBS 613</strain>
    </source>
</reference>
<keyword evidence="8" id="KW-1185">Reference proteome</keyword>
<evidence type="ECO:0000256" key="3">
    <source>
        <dbReference type="ARBA" id="ARBA00023163"/>
    </source>
</evidence>
<evidence type="ECO:0000256" key="5">
    <source>
        <dbReference type="SAM" id="MobiDB-lite"/>
    </source>
</evidence>
<dbReference type="PANTHER" id="PTHR31069:SF12">
    <property type="entry name" value="TRANSCRIPTION FACTOR DOMAIN-CONTAINING PROTEIN"/>
    <property type="match status" value="1"/>
</dbReference>
<dbReference type="CDD" id="cd12148">
    <property type="entry name" value="fungal_TF_MHR"/>
    <property type="match status" value="1"/>
</dbReference>
<dbReference type="EMBL" id="SWFT01000159">
    <property type="protein sequence ID" value="KAA8897143.1"/>
    <property type="molecule type" value="Genomic_DNA"/>
</dbReference>
<evidence type="ECO:0000256" key="4">
    <source>
        <dbReference type="ARBA" id="ARBA00023242"/>
    </source>
</evidence>
<dbReference type="SMART" id="SM00906">
    <property type="entry name" value="Fungal_trans"/>
    <property type="match status" value="1"/>
</dbReference>
<dbReference type="GO" id="GO:0006351">
    <property type="term" value="P:DNA-templated transcription"/>
    <property type="evidence" value="ECO:0007669"/>
    <property type="project" value="InterPro"/>
</dbReference>
<dbReference type="RefSeq" id="XP_034009800.1">
    <property type="nucleotide sequence ID" value="XM_034158351.1"/>
</dbReference>
<feature type="compositionally biased region" description="Polar residues" evidence="5">
    <location>
        <begin position="42"/>
        <end position="57"/>
    </location>
</feature>
<accession>A0A642UHL5</accession>
<evidence type="ECO:0000313" key="7">
    <source>
        <dbReference type="EMBL" id="KAA8897143.1"/>
    </source>
</evidence>
<evidence type="ECO:0000259" key="6">
    <source>
        <dbReference type="SMART" id="SM00906"/>
    </source>
</evidence>
<keyword evidence="3" id="KW-0804">Transcription</keyword>
<dbReference type="VEuPathDB" id="FungiDB:DIURU_005376"/>
<evidence type="ECO:0000256" key="2">
    <source>
        <dbReference type="ARBA" id="ARBA00023125"/>
    </source>
</evidence>
<organism evidence="7 8">
    <name type="scientific">Diutina rugosa</name>
    <name type="common">Yeast</name>
    <name type="synonym">Candida rugosa</name>
    <dbReference type="NCBI Taxonomy" id="5481"/>
    <lineage>
        <taxon>Eukaryota</taxon>
        <taxon>Fungi</taxon>
        <taxon>Dikarya</taxon>
        <taxon>Ascomycota</taxon>
        <taxon>Saccharomycotina</taxon>
        <taxon>Pichiomycetes</taxon>
        <taxon>Debaryomycetaceae</taxon>
        <taxon>Diutina</taxon>
    </lineage>
</organism>
<keyword evidence="1" id="KW-0805">Transcription regulation</keyword>
<dbReference type="OrthoDB" id="5069333at2759"/>
<dbReference type="InterPro" id="IPR050675">
    <property type="entry name" value="OAF3"/>
</dbReference>
<name>A0A642UHL5_DIURU</name>
<dbReference type="GO" id="GO:0045944">
    <property type="term" value="P:positive regulation of transcription by RNA polymerase II"/>
    <property type="evidence" value="ECO:0007669"/>
    <property type="project" value="TreeGrafter"/>
</dbReference>
<sequence length="809" mass="93507">MSSLVSEVNVLKARLRQLEGQVTHIPQQQPSSPGGHPHSHPANANSTNTDPPSSTEPQDNHSPRTSSLDTINFHDGYTSVYDYEPVRRRHYSPLQWISLIKVDSSLAKLWDFITMLIPPPMQRLRQPPIIKDNRDESLFHAKTQDEVGLSDVEPFSQRACGTDEAQVYRDKLREKARMMGISFFENGFDTELSLLDKIQLVMPRRRVVWLLYKRWFRSLYVHVPIVDELALKAELERLIGPESEVDEYIGKITAEKRLDFVFLGQFLLILRMAYLSLFTNSMTTYEGSSTQDLEYLLANPVDIDAAQIADQCLSQFNVARAINFNILQLAMLMRYYRIYAPEEGDGVDGGESPVSIAMLVQMARGLGLHRDIEMLPDNPLGPRKVHLGRKLWWCLVVLDYNLRLQDGTPCQVSPESFDTKVPWYTAESKNCVNADLEKAAIGCIADFSAVMIHIYEVVGMISRVKGNVHVHELRDKLLMLQKHVDSQWFSIQFSLSSQLYDNSLSLEKTFMKVLGIGVYFNNTYLLASVWFVLFNYYESRCNNEVAYWHLREVIQKVVCDMMPFYDGVLNRATEIFSDTTDLFVIPSFENIHHQAIMVLLSVYVRLQFTYRRLSRNADHQQRLAQDSAYQQRIQLLESTSSLVRQCFDTFLRHISKLANRYYYAWRIYRGSQKFEQAMDMDVFYEKYLDNVDFTDFKFSNEMLEEINRMLSGVMEKVSRQRNAKKSRPERPSPVASSASSEERQPSADTDQMWYHLLREKDERRNAQANFDEFAPIAQLPDIDLFINGYGVDAARVDLTDVLELDFGFT</sequence>
<dbReference type="GO" id="GO:0000981">
    <property type="term" value="F:DNA-binding transcription factor activity, RNA polymerase II-specific"/>
    <property type="evidence" value="ECO:0007669"/>
    <property type="project" value="TreeGrafter"/>
</dbReference>
<proteinExistence type="predicted"/>
<gene>
    <name evidence="7" type="ORF">DIURU_005376</name>
</gene>
<dbReference type="GO" id="GO:0008270">
    <property type="term" value="F:zinc ion binding"/>
    <property type="evidence" value="ECO:0007669"/>
    <property type="project" value="InterPro"/>
</dbReference>
<feature type="region of interest" description="Disordered" evidence="5">
    <location>
        <begin position="24"/>
        <end position="71"/>
    </location>
</feature>
<dbReference type="OMA" id="KVCDFCK"/>
<dbReference type="Proteomes" id="UP000449547">
    <property type="component" value="Unassembled WGS sequence"/>
</dbReference>
<comment type="caution">
    <text evidence="7">The sequence shown here is derived from an EMBL/GenBank/DDBJ whole genome shotgun (WGS) entry which is preliminary data.</text>
</comment>
<evidence type="ECO:0000256" key="1">
    <source>
        <dbReference type="ARBA" id="ARBA00023015"/>
    </source>
</evidence>
<feature type="domain" description="Xylanolytic transcriptional activator regulatory" evidence="6">
    <location>
        <begin position="352"/>
        <end position="428"/>
    </location>
</feature>
<dbReference type="AlphaFoldDB" id="A0A642UHL5"/>
<feature type="region of interest" description="Disordered" evidence="5">
    <location>
        <begin position="717"/>
        <end position="747"/>
    </location>
</feature>
<dbReference type="PANTHER" id="PTHR31069">
    <property type="entry name" value="OLEATE-ACTIVATED TRANSCRIPTION FACTOR 1-RELATED"/>
    <property type="match status" value="1"/>
</dbReference>
<dbReference type="GO" id="GO:0000978">
    <property type="term" value="F:RNA polymerase II cis-regulatory region sequence-specific DNA binding"/>
    <property type="evidence" value="ECO:0007669"/>
    <property type="project" value="TreeGrafter"/>
</dbReference>
<keyword evidence="2" id="KW-0238">DNA-binding</keyword>
<feature type="compositionally biased region" description="Low complexity" evidence="5">
    <location>
        <begin position="26"/>
        <end position="36"/>
    </location>
</feature>